<sequence>MITQKHTTSHNFRTPLSQLSTPAFTQPKAEASLLDKPATNPVGDTGGNESKVGQRSDEESFEPSSLSATTLPANPKPASKTLIKHARANTDSDGEVEPSQTDDEDRDEDDEPNDSCIRR</sequence>
<feature type="compositionally biased region" description="Polar residues" evidence="1">
    <location>
        <begin position="62"/>
        <end position="72"/>
    </location>
</feature>
<feature type="region of interest" description="Disordered" evidence="1">
    <location>
        <begin position="1"/>
        <end position="119"/>
    </location>
</feature>
<evidence type="ECO:0000313" key="2">
    <source>
        <dbReference type="EMBL" id="KDR78429.1"/>
    </source>
</evidence>
<dbReference type="Proteomes" id="UP000027222">
    <property type="component" value="Unassembled WGS sequence"/>
</dbReference>
<evidence type="ECO:0000256" key="1">
    <source>
        <dbReference type="SAM" id="MobiDB-lite"/>
    </source>
</evidence>
<keyword evidence="3" id="KW-1185">Reference proteome</keyword>
<feature type="compositionally biased region" description="Polar residues" evidence="1">
    <location>
        <begin position="1"/>
        <end position="24"/>
    </location>
</feature>
<protein>
    <submittedName>
        <fullName evidence="2">Uncharacterized protein</fullName>
    </submittedName>
</protein>
<feature type="compositionally biased region" description="Acidic residues" evidence="1">
    <location>
        <begin position="92"/>
        <end position="113"/>
    </location>
</feature>
<organism evidence="2 3">
    <name type="scientific">Galerina marginata (strain CBS 339.88)</name>
    <dbReference type="NCBI Taxonomy" id="685588"/>
    <lineage>
        <taxon>Eukaryota</taxon>
        <taxon>Fungi</taxon>
        <taxon>Dikarya</taxon>
        <taxon>Basidiomycota</taxon>
        <taxon>Agaricomycotina</taxon>
        <taxon>Agaricomycetes</taxon>
        <taxon>Agaricomycetidae</taxon>
        <taxon>Agaricales</taxon>
        <taxon>Agaricineae</taxon>
        <taxon>Strophariaceae</taxon>
        <taxon>Galerina</taxon>
    </lineage>
</organism>
<name>A0A067TEY5_GALM3</name>
<proteinExistence type="predicted"/>
<accession>A0A067TEY5</accession>
<gene>
    <name evidence="2" type="ORF">GALMADRAFT_137507</name>
</gene>
<dbReference type="EMBL" id="KL142374">
    <property type="protein sequence ID" value="KDR78429.1"/>
    <property type="molecule type" value="Genomic_DNA"/>
</dbReference>
<reference evidence="3" key="1">
    <citation type="journal article" date="2014" name="Proc. Natl. Acad. Sci. U.S.A.">
        <title>Extensive sampling of basidiomycete genomes demonstrates inadequacy of the white-rot/brown-rot paradigm for wood decay fungi.</title>
        <authorList>
            <person name="Riley R."/>
            <person name="Salamov A.A."/>
            <person name="Brown D.W."/>
            <person name="Nagy L.G."/>
            <person name="Floudas D."/>
            <person name="Held B.W."/>
            <person name="Levasseur A."/>
            <person name="Lombard V."/>
            <person name="Morin E."/>
            <person name="Otillar R."/>
            <person name="Lindquist E.A."/>
            <person name="Sun H."/>
            <person name="LaButti K.M."/>
            <person name="Schmutz J."/>
            <person name="Jabbour D."/>
            <person name="Luo H."/>
            <person name="Baker S.E."/>
            <person name="Pisabarro A.G."/>
            <person name="Walton J.D."/>
            <person name="Blanchette R.A."/>
            <person name="Henrissat B."/>
            <person name="Martin F."/>
            <person name="Cullen D."/>
            <person name="Hibbett D.S."/>
            <person name="Grigoriev I.V."/>
        </authorList>
    </citation>
    <scope>NUCLEOTIDE SEQUENCE [LARGE SCALE GENOMIC DNA]</scope>
    <source>
        <strain evidence="3">CBS 339.88</strain>
    </source>
</reference>
<dbReference type="HOGENOM" id="CLU_2061666_0_0_1"/>
<evidence type="ECO:0000313" key="3">
    <source>
        <dbReference type="Proteomes" id="UP000027222"/>
    </source>
</evidence>
<dbReference type="AlphaFoldDB" id="A0A067TEY5"/>